<evidence type="ECO:0000313" key="2">
    <source>
        <dbReference type="EMBL" id="KDQ26040.1"/>
    </source>
</evidence>
<feature type="compositionally biased region" description="Basic and acidic residues" evidence="1">
    <location>
        <begin position="202"/>
        <end position="220"/>
    </location>
</feature>
<sequence length="254" mass="27159">SREQRLNFSVVVTLPANSRTKPLEIKNFEADMPLFGLSAENLQDSVTFANITLVSSEMFITAQVIYSSDLRLITANAPISGIFNATKSLHLITSNAAIHADIGLTNDGDHSTDAVLKTSNGPIRSFISLLRDKECSSGGIYSIKTTTSNAALGVDFPTAPVNSTLSLDSKTSNAPATVSLHPTYEGRFDLLSSLFTPVLEKSSADDPSGRGRERTIESHSSRGVLSGRVQWAGSNESEGRVQVKSSIAPVVLKF</sequence>
<feature type="region of interest" description="Disordered" evidence="1">
    <location>
        <begin position="200"/>
        <end position="222"/>
    </location>
</feature>
<evidence type="ECO:0000313" key="3">
    <source>
        <dbReference type="Proteomes" id="UP000027073"/>
    </source>
</evidence>
<dbReference type="VEuPathDB" id="FungiDB:PLEOSDRAFT_1046098"/>
<dbReference type="EMBL" id="KL198010">
    <property type="protein sequence ID" value="KDQ26040.1"/>
    <property type="molecule type" value="Genomic_DNA"/>
</dbReference>
<organism evidence="2 3">
    <name type="scientific">Pleurotus ostreatus (strain PC15)</name>
    <name type="common">Oyster mushroom</name>
    <dbReference type="NCBI Taxonomy" id="1137138"/>
    <lineage>
        <taxon>Eukaryota</taxon>
        <taxon>Fungi</taxon>
        <taxon>Dikarya</taxon>
        <taxon>Basidiomycota</taxon>
        <taxon>Agaricomycotina</taxon>
        <taxon>Agaricomycetes</taxon>
        <taxon>Agaricomycetidae</taxon>
        <taxon>Agaricales</taxon>
        <taxon>Pleurotineae</taxon>
        <taxon>Pleurotaceae</taxon>
        <taxon>Pleurotus</taxon>
    </lineage>
</organism>
<dbReference type="AlphaFoldDB" id="A0A067NGD2"/>
<dbReference type="HOGENOM" id="CLU_037980_0_0_1"/>
<reference evidence="3" key="1">
    <citation type="journal article" date="2014" name="Proc. Natl. Acad. Sci. U.S.A.">
        <title>Extensive sampling of basidiomycete genomes demonstrates inadequacy of the white-rot/brown-rot paradigm for wood decay fungi.</title>
        <authorList>
            <person name="Riley R."/>
            <person name="Salamov A.A."/>
            <person name="Brown D.W."/>
            <person name="Nagy L.G."/>
            <person name="Floudas D."/>
            <person name="Held B.W."/>
            <person name="Levasseur A."/>
            <person name="Lombard V."/>
            <person name="Morin E."/>
            <person name="Otillar R."/>
            <person name="Lindquist E.A."/>
            <person name="Sun H."/>
            <person name="LaButti K.M."/>
            <person name="Schmutz J."/>
            <person name="Jabbour D."/>
            <person name="Luo H."/>
            <person name="Baker S.E."/>
            <person name="Pisabarro A.G."/>
            <person name="Walton J.D."/>
            <person name="Blanchette R.A."/>
            <person name="Henrissat B."/>
            <person name="Martin F."/>
            <person name="Cullen D."/>
            <person name="Hibbett D.S."/>
            <person name="Grigoriev I.V."/>
        </authorList>
    </citation>
    <scope>NUCLEOTIDE SEQUENCE [LARGE SCALE GENOMIC DNA]</scope>
    <source>
        <strain evidence="3">PC15</strain>
    </source>
</reference>
<evidence type="ECO:0000256" key="1">
    <source>
        <dbReference type="SAM" id="MobiDB-lite"/>
    </source>
</evidence>
<dbReference type="Proteomes" id="UP000027073">
    <property type="component" value="Unassembled WGS sequence"/>
</dbReference>
<dbReference type="OrthoDB" id="5570013at2759"/>
<dbReference type="InParanoid" id="A0A067NGD2"/>
<dbReference type="STRING" id="1137138.A0A067NGD2"/>
<name>A0A067NGD2_PLEO1</name>
<accession>A0A067NGD2</accession>
<feature type="non-terminal residue" evidence="2">
    <location>
        <position position="1"/>
    </location>
</feature>
<protein>
    <submittedName>
        <fullName evidence="2">Uncharacterized protein</fullName>
    </submittedName>
</protein>
<gene>
    <name evidence="2" type="ORF">PLEOSDRAFT_1046098</name>
</gene>
<proteinExistence type="predicted"/>